<evidence type="ECO:0000256" key="7">
    <source>
        <dbReference type="ARBA" id="ARBA00022989"/>
    </source>
</evidence>
<dbReference type="InterPro" id="IPR010065">
    <property type="entry name" value="AA_ABC_transptr_permease_3TM"/>
</dbReference>
<gene>
    <name evidence="11" type="ORF">ACFO1V_08235</name>
</gene>
<reference evidence="12" key="1">
    <citation type="journal article" date="2019" name="Int. J. Syst. Evol. Microbiol.">
        <title>The Global Catalogue of Microorganisms (GCM) 10K type strain sequencing project: providing services to taxonomists for standard genome sequencing and annotation.</title>
        <authorList>
            <consortium name="The Broad Institute Genomics Platform"/>
            <consortium name="The Broad Institute Genome Sequencing Center for Infectious Disease"/>
            <person name="Wu L."/>
            <person name="Ma J."/>
        </authorList>
    </citation>
    <scope>NUCLEOTIDE SEQUENCE [LARGE SCALE GENOMIC DNA]</scope>
    <source>
        <strain evidence="12">CGMCC 1.15731</strain>
    </source>
</reference>
<dbReference type="NCBIfam" id="TIGR01726">
    <property type="entry name" value="HEQRo_perm_3TM"/>
    <property type="match status" value="1"/>
</dbReference>
<evidence type="ECO:0000256" key="2">
    <source>
        <dbReference type="ARBA" id="ARBA00010072"/>
    </source>
</evidence>
<comment type="subcellular location">
    <subcellularLocation>
        <location evidence="1">Cell inner membrane</location>
        <topology evidence="1">Multi-pass membrane protein</topology>
    </subcellularLocation>
    <subcellularLocation>
        <location evidence="9">Cell membrane</location>
        <topology evidence="9">Multi-pass membrane protein</topology>
    </subcellularLocation>
</comment>
<evidence type="ECO:0000256" key="4">
    <source>
        <dbReference type="ARBA" id="ARBA00022475"/>
    </source>
</evidence>
<dbReference type="EMBL" id="JBHSEL010000053">
    <property type="protein sequence ID" value="MFC4625208.1"/>
    <property type="molecule type" value="Genomic_DNA"/>
</dbReference>
<dbReference type="RefSeq" id="WP_374829546.1">
    <property type="nucleotide sequence ID" value="NZ_JBHEEZ010000001.1"/>
</dbReference>
<feature type="transmembrane region" description="Helical" evidence="9">
    <location>
        <begin position="65"/>
        <end position="92"/>
    </location>
</feature>
<name>A0ABV9H483_9HYPH</name>
<evidence type="ECO:0000259" key="10">
    <source>
        <dbReference type="PROSITE" id="PS50928"/>
    </source>
</evidence>
<dbReference type="CDD" id="cd06261">
    <property type="entry name" value="TM_PBP2"/>
    <property type="match status" value="1"/>
</dbReference>
<evidence type="ECO:0000256" key="9">
    <source>
        <dbReference type="RuleBase" id="RU363032"/>
    </source>
</evidence>
<feature type="transmembrane region" description="Helical" evidence="9">
    <location>
        <begin position="6"/>
        <end position="31"/>
    </location>
</feature>
<evidence type="ECO:0000313" key="12">
    <source>
        <dbReference type="Proteomes" id="UP001596042"/>
    </source>
</evidence>
<evidence type="ECO:0000256" key="3">
    <source>
        <dbReference type="ARBA" id="ARBA00022448"/>
    </source>
</evidence>
<dbReference type="PANTHER" id="PTHR30614">
    <property type="entry name" value="MEMBRANE COMPONENT OF AMINO ACID ABC TRANSPORTER"/>
    <property type="match status" value="1"/>
</dbReference>
<proteinExistence type="inferred from homology"/>
<feature type="transmembrane region" description="Helical" evidence="9">
    <location>
        <begin position="43"/>
        <end position="59"/>
    </location>
</feature>
<evidence type="ECO:0000256" key="5">
    <source>
        <dbReference type="ARBA" id="ARBA00022692"/>
    </source>
</evidence>
<dbReference type="SUPFAM" id="SSF161098">
    <property type="entry name" value="MetI-like"/>
    <property type="match status" value="1"/>
</dbReference>
<dbReference type="Gene3D" id="1.10.3720.10">
    <property type="entry name" value="MetI-like"/>
    <property type="match status" value="1"/>
</dbReference>
<feature type="transmembrane region" description="Helical" evidence="9">
    <location>
        <begin position="155"/>
        <end position="173"/>
    </location>
</feature>
<feature type="transmembrane region" description="Helical" evidence="9">
    <location>
        <begin position="179"/>
        <end position="201"/>
    </location>
</feature>
<evidence type="ECO:0000256" key="8">
    <source>
        <dbReference type="ARBA" id="ARBA00023136"/>
    </source>
</evidence>
<dbReference type="Pfam" id="PF00528">
    <property type="entry name" value="BPD_transp_1"/>
    <property type="match status" value="1"/>
</dbReference>
<dbReference type="PROSITE" id="PS50928">
    <property type="entry name" value="ABC_TM1"/>
    <property type="match status" value="1"/>
</dbReference>
<keyword evidence="5 9" id="KW-0812">Transmembrane</keyword>
<keyword evidence="4" id="KW-1003">Cell membrane</keyword>
<evidence type="ECO:0000256" key="6">
    <source>
        <dbReference type="ARBA" id="ARBA00022970"/>
    </source>
</evidence>
<comment type="caution">
    <text evidence="11">The sequence shown here is derived from an EMBL/GenBank/DDBJ whole genome shotgun (WGS) entry which is preliminary data.</text>
</comment>
<dbReference type="InterPro" id="IPR035906">
    <property type="entry name" value="MetI-like_sf"/>
</dbReference>
<protein>
    <submittedName>
        <fullName evidence="11">Amino acid ABC transporter permease</fullName>
    </submittedName>
</protein>
<keyword evidence="7 9" id="KW-1133">Transmembrane helix</keyword>
<dbReference type="Proteomes" id="UP001596042">
    <property type="component" value="Unassembled WGS sequence"/>
</dbReference>
<keyword evidence="12" id="KW-1185">Reference proteome</keyword>
<keyword evidence="8 9" id="KW-0472">Membrane</keyword>
<sequence>MNWDFAYLILTGLPWTLVVTLGAFAIGLVLGMPLCAMHVSKNLVLHYLAIAIIIFLRSIPPIVWLFLLFFGLGSGIISIGAIPAAIIALGLVTAANMAEIYRGALNSIHKGQWEAITALGLPRFSSFIDVIMPQLFRVTLPSAASYLIGLLKDSAIASTVGVMDIAFLANFVARKSFDGLAPFAFAGLLYILISIPIALIARVTDARLRQKVAQ</sequence>
<organism evidence="11 12">
    <name type="scientific">Daeguia caeni</name>
    <dbReference type="NCBI Taxonomy" id="439612"/>
    <lineage>
        <taxon>Bacteria</taxon>
        <taxon>Pseudomonadati</taxon>
        <taxon>Pseudomonadota</taxon>
        <taxon>Alphaproteobacteria</taxon>
        <taxon>Hyphomicrobiales</taxon>
        <taxon>Brucellaceae</taxon>
        <taxon>Daeguia</taxon>
    </lineage>
</organism>
<dbReference type="PANTHER" id="PTHR30614:SF0">
    <property type="entry name" value="L-CYSTINE TRANSPORT SYSTEM PERMEASE PROTEIN TCYL"/>
    <property type="match status" value="1"/>
</dbReference>
<accession>A0ABV9H483</accession>
<dbReference type="InterPro" id="IPR000515">
    <property type="entry name" value="MetI-like"/>
</dbReference>
<evidence type="ECO:0000313" key="11">
    <source>
        <dbReference type="EMBL" id="MFC4625208.1"/>
    </source>
</evidence>
<evidence type="ECO:0000256" key="1">
    <source>
        <dbReference type="ARBA" id="ARBA00004429"/>
    </source>
</evidence>
<dbReference type="InterPro" id="IPR043429">
    <property type="entry name" value="ArtM/GltK/GlnP/TcyL/YhdX-like"/>
</dbReference>
<keyword evidence="3 9" id="KW-0813">Transport</keyword>
<comment type="similarity">
    <text evidence="2">Belongs to the binding-protein-dependent transport system permease family. HisMQ subfamily.</text>
</comment>
<feature type="domain" description="ABC transmembrane type-1" evidence="10">
    <location>
        <begin position="13"/>
        <end position="201"/>
    </location>
</feature>
<keyword evidence="6" id="KW-0029">Amino-acid transport</keyword>